<keyword evidence="4 9" id="KW-1133">Transmembrane helix</keyword>
<accession>A0ABD3ILL9</accession>
<feature type="repeat" description="ANK" evidence="7">
    <location>
        <begin position="280"/>
        <end position="300"/>
    </location>
</feature>
<evidence type="ECO:0000313" key="12">
    <source>
        <dbReference type="Proteomes" id="UP001634007"/>
    </source>
</evidence>
<feature type="transmembrane region" description="Helical" evidence="9">
    <location>
        <begin position="380"/>
        <end position="402"/>
    </location>
</feature>
<dbReference type="InterPro" id="IPR002110">
    <property type="entry name" value="Ankyrin_rpt"/>
</dbReference>
<feature type="transmembrane region" description="Helical" evidence="9">
    <location>
        <begin position="491"/>
        <end position="513"/>
    </location>
</feature>
<dbReference type="InterPro" id="IPR036770">
    <property type="entry name" value="Ankyrin_rpt-contain_sf"/>
</dbReference>
<dbReference type="PANTHER" id="PTHR24186">
    <property type="entry name" value="PROTEIN PHOSPHATASE 1 REGULATORY SUBUNIT"/>
    <property type="match status" value="1"/>
</dbReference>
<feature type="transmembrane region" description="Helical" evidence="9">
    <location>
        <begin position="423"/>
        <end position="444"/>
    </location>
</feature>
<comment type="subcellular location">
    <subcellularLocation>
        <location evidence="1">Membrane</location>
        <topology evidence="1">Multi-pass membrane protein</topology>
    </subcellularLocation>
</comment>
<evidence type="ECO:0000256" key="6">
    <source>
        <dbReference type="ARBA" id="ARBA00023136"/>
    </source>
</evidence>
<dbReference type="SMART" id="SM00248">
    <property type="entry name" value="ANK"/>
    <property type="match status" value="8"/>
</dbReference>
<evidence type="ECO:0000256" key="3">
    <source>
        <dbReference type="ARBA" id="ARBA00022737"/>
    </source>
</evidence>
<feature type="transmembrane region" description="Helical" evidence="9">
    <location>
        <begin position="464"/>
        <end position="484"/>
    </location>
</feature>
<feature type="domain" description="PGG" evidence="10">
    <location>
        <begin position="371"/>
        <end position="481"/>
    </location>
</feature>
<keyword evidence="5 7" id="KW-0040">ANK repeat</keyword>
<evidence type="ECO:0000256" key="7">
    <source>
        <dbReference type="PROSITE-ProRule" id="PRU00023"/>
    </source>
</evidence>
<evidence type="ECO:0000256" key="5">
    <source>
        <dbReference type="ARBA" id="ARBA00023043"/>
    </source>
</evidence>
<feature type="repeat" description="ANK" evidence="7">
    <location>
        <begin position="208"/>
        <end position="229"/>
    </location>
</feature>
<dbReference type="Pfam" id="PF12796">
    <property type="entry name" value="Ank_2"/>
    <property type="match status" value="3"/>
</dbReference>
<dbReference type="SUPFAM" id="SSF48403">
    <property type="entry name" value="Ankyrin repeat"/>
    <property type="match status" value="2"/>
</dbReference>
<dbReference type="AlphaFoldDB" id="A0ABD3ILL9"/>
<keyword evidence="3" id="KW-0677">Repeat</keyword>
<feature type="repeat" description="ANK" evidence="7">
    <location>
        <begin position="174"/>
        <end position="206"/>
    </location>
</feature>
<feature type="region of interest" description="Disordered" evidence="8">
    <location>
        <begin position="347"/>
        <end position="369"/>
    </location>
</feature>
<dbReference type="PANTHER" id="PTHR24186:SF46">
    <property type="entry name" value="PROTEIN ACCELERATED CELL DEATH 6-LIKE"/>
    <property type="match status" value="1"/>
</dbReference>
<dbReference type="Gene3D" id="1.25.40.20">
    <property type="entry name" value="Ankyrin repeat-containing domain"/>
    <property type="match status" value="2"/>
</dbReference>
<evidence type="ECO:0000313" key="11">
    <source>
        <dbReference type="EMBL" id="KAL3714914.1"/>
    </source>
</evidence>
<dbReference type="GO" id="GO:0016020">
    <property type="term" value="C:membrane"/>
    <property type="evidence" value="ECO:0007669"/>
    <property type="project" value="UniProtKB-SubCell"/>
</dbReference>
<dbReference type="Pfam" id="PF13962">
    <property type="entry name" value="PGG"/>
    <property type="match status" value="1"/>
</dbReference>
<dbReference type="PROSITE" id="PS50088">
    <property type="entry name" value="ANK_REPEAT"/>
    <property type="match status" value="4"/>
</dbReference>
<name>A0ABD3ILL9_EUCGL</name>
<keyword evidence="2 9" id="KW-0812">Transmembrane</keyword>
<protein>
    <recommendedName>
        <fullName evidence="10">PGG domain-containing protein</fullName>
    </recommendedName>
</protein>
<reference evidence="11 12" key="1">
    <citation type="submission" date="2024-11" db="EMBL/GenBank/DDBJ databases">
        <title>Chromosome-level genome assembly of Eucalyptus globulus Labill. provides insights into its genome evolution.</title>
        <authorList>
            <person name="Li X."/>
        </authorList>
    </citation>
    <scope>NUCLEOTIDE SEQUENCE [LARGE SCALE GENOMIC DNA]</scope>
    <source>
        <strain evidence="11">CL2024</strain>
        <tissue evidence="11">Fresh tender leaves</tissue>
    </source>
</reference>
<evidence type="ECO:0000259" key="10">
    <source>
        <dbReference type="Pfam" id="PF13962"/>
    </source>
</evidence>
<dbReference type="Proteomes" id="UP001634007">
    <property type="component" value="Unassembled WGS sequence"/>
</dbReference>
<sequence>MDRDLYEATKEGDVEKFIDALEKVYESRKLALSLIFNQVTPSGNSLLHVAASSGSDDVMELILIHFPHIMTQKNSLEDTPLHVAVQDKRLDATKKLICGETNSEIIYWKNKDGKSPLHLAVAKCERQQSKDHEAYAVKIQGMSPILAAIKKWDKDLLKESIDRLPKLLHVRDEDGGTPMHAAASIGNEDAIDLLLEENPYLALETDKNGSYPIHIACETGHLSTIERLLWNTWPDLAEIKNKKGQNILHVAAKAGDIAAVRLLIHCTTIFKKLINSKDVDGNTPLHLASMHNHCEVMSSLTKAKVIDLGLRNNDGLTALDVAMESRSSSTRNSALLGHAILIGAGVPRSEGRDVPSPREQGSGASKSSPAEWIKDQVNTLLLVATLVASVTFTAGLTLPGGYNASSDLHPGMATMLHHGMFRVFVIANMEAMYSSILAVVVLLWGLNRDYYVAELTYHSVGPLLLMALTGMSVAFFAAVTVAVSKLTWLGSLVLSVGVLYLVMVVVVLAALIFPSSKTTMRIVVFYYIAVSIFDKFV</sequence>
<proteinExistence type="predicted"/>
<comment type="caution">
    <text evidence="11">The sequence shown here is derived from an EMBL/GenBank/DDBJ whole genome shotgun (WGS) entry which is preliminary data.</text>
</comment>
<evidence type="ECO:0000256" key="1">
    <source>
        <dbReference type="ARBA" id="ARBA00004141"/>
    </source>
</evidence>
<evidence type="ECO:0000256" key="8">
    <source>
        <dbReference type="SAM" id="MobiDB-lite"/>
    </source>
</evidence>
<evidence type="ECO:0000256" key="9">
    <source>
        <dbReference type="SAM" id="Phobius"/>
    </source>
</evidence>
<dbReference type="InterPro" id="IPR026961">
    <property type="entry name" value="PGG_dom"/>
</dbReference>
<feature type="repeat" description="ANK" evidence="7">
    <location>
        <begin position="243"/>
        <end position="264"/>
    </location>
</feature>
<gene>
    <name evidence="11" type="ORF">ACJRO7_006765</name>
</gene>
<evidence type="ECO:0000256" key="4">
    <source>
        <dbReference type="ARBA" id="ARBA00022989"/>
    </source>
</evidence>
<keyword evidence="12" id="KW-1185">Reference proteome</keyword>
<dbReference type="PROSITE" id="PS50297">
    <property type="entry name" value="ANK_REP_REGION"/>
    <property type="match status" value="4"/>
</dbReference>
<organism evidence="11 12">
    <name type="scientific">Eucalyptus globulus</name>
    <name type="common">Tasmanian blue gum</name>
    <dbReference type="NCBI Taxonomy" id="34317"/>
    <lineage>
        <taxon>Eukaryota</taxon>
        <taxon>Viridiplantae</taxon>
        <taxon>Streptophyta</taxon>
        <taxon>Embryophyta</taxon>
        <taxon>Tracheophyta</taxon>
        <taxon>Spermatophyta</taxon>
        <taxon>Magnoliopsida</taxon>
        <taxon>eudicotyledons</taxon>
        <taxon>Gunneridae</taxon>
        <taxon>Pentapetalae</taxon>
        <taxon>rosids</taxon>
        <taxon>malvids</taxon>
        <taxon>Myrtales</taxon>
        <taxon>Myrtaceae</taxon>
        <taxon>Myrtoideae</taxon>
        <taxon>Eucalypteae</taxon>
        <taxon>Eucalyptus</taxon>
    </lineage>
</organism>
<dbReference type="EMBL" id="JBJKBG010000011">
    <property type="protein sequence ID" value="KAL3714914.1"/>
    <property type="molecule type" value="Genomic_DNA"/>
</dbReference>
<evidence type="ECO:0000256" key="2">
    <source>
        <dbReference type="ARBA" id="ARBA00022692"/>
    </source>
</evidence>
<keyword evidence="6 9" id="KW-0472">Membrane</keyword>